<gene>
    <name evidence="2" type="ORF">GT576_03005</name>
</gene>
<dbReference type="Gene3D" id="3.30.420.10">
    <property type="entry name" value="Ribonuclease H-like superfamily/Ribonuclease H"/>
    <property type="match status" value="1"/>
</dbReference>
<dbReference type="InterPro" id="IPR036397">
    <property type="entry name" value="RNaseH_sf"/>
</dbReference>
<feature type="domain" description="RNase H type-1" evidence="1">
    <location>
        <begin position="1"/>
        <end position="140"/>
    </location>
</feature>
<proteinExistence type="predicted"/>
<accession>A0A6N9JSQ7</accession>
<evidence type="ECO:0000313" key="3">
    <source>
        <dbReference type="Proteomes" id="UP000449249"/>
    </source>
</evidence>
<organism evidence="2 3">
    <name type="scientific">Dorea longicatena</name>
    <dbReference type="NCBI Taxonomy" id="88431"/>
    <lineage>
        <taxon>Bacteria</taxon>
        <taxon>Bacillati</taxon>
        <taxon>Bacillota</taxon>
        <taxon>Clostridia</taxon>
        <taxon>Lachnospirales</taxon>
        <taxon>Lachnospiraceae</taxon>
        <taxon>Dorea</taxon>
    </lineage>
</organism>
<dbReference type="Pfam" id="PF00075">
    <property type="entry name" value="RNase_H"/>
    <property type="match status" value="1"/>
</dbReference>
<dbReference type="RefSeq" id="WP_161170094.1">
    <property type="nucleotide sequence ID" value="NZ_WWSF01000001.1"/>
</dbReference>
<dbReference type="InterPro" id="IPR002156">
    <property type="entry name" value="RNaseH_domain"/>
</dbReference>
<protein>
    <recommendedName>
        <fullName evidence="1">RNase H type-1 domain-containing protein</fullName>
    </recommendedName>
</protein>
<sequence length="140" mass="16179">MFRVDIYIVTKCSSNSKTLGKYGFVCTCAKKSGEIGKIQDTGQIKGTRHETEVKAITEALSRLNQSCEVHIHCEDTFVVNMIDYRIYEWAGNDFRKTNGKPIANAEGWQKLWKKMQGHLIRMEKGRHNYSDEIRKIMEDT</sequence>
<dbReference type="GO" id="GO:0003676">
    <property type="term" value="F:nucleic acid binding"/>
    <property type="evidence" value="ECO:0007669"/>
    <property type="project" value="InterPro"/>
</dbReference>
<name>A0A6N9JSQ7_9FIRM</name>
<comment type="caution">
    <text evidence="2">The sequence shown here is derived from an EMBL/GenBank/DDBJ whole genome shotgun (WGS) entry which is preliminary data.</text>
</comment>
<dbReference type="AlphaFoldDB" id="A0A6N9JSQ7"/>
<dbReference type="SUPFAM" id="SSF53098">
    <property type="entry name" value="Ribonuclease H-like"/>
    <property type="match status" value="1"/>
</dbReference>
<dbReference type="GO" id="GO:0004523">
    <property type="term" value="F:RNA-DNA hybrid ribonuclease activity"/>
    <property type="evidence" value="ECO:0007669"/>
    <property type="project" value="InterPro"/>
</dbReference>
<evidence type="ECO:0000313" key="2">
    <source>
        <dbReference type="EMBL" id="MZK09338.1"/>
    </source>
</evidence>
<dbReference type="Proteomes" id="UP000449249">
    <property type="component" value="Unassembled WGS sequence"/>
</dbReference>
<dbReference type="EMBL" id="WWSH01000002">
    <property type="protein sequence ID" value="MZK09338.1"/>
    <property type="molecule type" value="Genomic_DNA"/>
</dbReference>
<reference evidence="2 3" key="1">
    <citation type="journal article" date="2019" name="Nat. Med.">
        <title>A library of human gut bacterial isolates paired with longitudinal multiomics data enables mechanistic microbiome research.</title>
        <authorList>
            <person name="Poyet M."/>
            <person name="Groussin M."/>
            <person name="Gibbons S.M."/>
            <person name="Avila-Pacheco J."/>
            <person name="Jiang X."/>
            <person name="Kearney S.M."/>
            <person name="Perrotta A.R."/>
            <person name="Berdy B."/>
            <person name="Zhao S."/>
            <person name="Lieberman T.D."/>
            <person name="Swanson P.K."/>
            <person name="Smith M."/>
            <person name="Roesemann S."/>
            <person name="Alexander J.E."/>
            <person name="Rich S.A."/>
            <person name="Livny J."/>
            <person name="Vlamakis H."/>
            <person name="Clish C."/>
            <person name="Bullock K."/>
            <person name="Deik A."/>
            <person name="Scott J."/>
            <person name="Pierce K.A."/>
            <person name="Xavier R.J."/>
            <person name="Alm E.J."/>
        </authorList>
    </citation>
    <scope>NUCLEOTIDE SEQUENCE [LARGE SCALE GENOMIC DNA]</scope>
    <source>
        <strain evidence="2 3">BIOML-A1</strain>
    </source>
</reference>
<dbReference type="InterPro" id="IPR012337">
    <property type="entry name" value="RNaseH-like_sf"/>
</dbReference>
<evidence type="ECO:0000259" key="1">
    <source>
        <dbReference type="PROSITE" id="PS50879"/>
    </source>
</evidence>
<dbReference type="PROSITE" id="PS50879">
    <property type="entry name" value="RNASE_H_1"/>
    <property type="match status" value="1"/>
</dbReference>